<reference evidence="2" key="1">
    <citation type="submission" date="2017-08" db="EMBL/GenBank/DDBJ databases">
        <authorList>
            <person name="Imhoff J.F."/>
            <person name="Rahn T."/>
            <person name="Kuenzel S."/>
            <person name="Neulinger S.C."/>
        </authorList>
    </citation>
    <scope>NUCLEOTIDE SEQUENCE</scope>
    <source>
        <strain evidence="2">DSM 9154</strain>
    </source>
</reference>
<gene>
    <name evidence="2" type="ORF">CKO21_01905</name>
</gene>
<dbReference type="EMBL" id="NRRE01000008">
    <property type="protein sequence ID" value="MBK1695998.1"/>
    <property type="molecule type" value="Genomic_DNA"/>
</dbReference>
<evidence type="ECO:0000313" key="2">
    <source>
        <dbReference type="EMBL" id="MBK1695998.1"/>
    </source>
</evidence>
<comment type="caution">
    <text evidence="2">The sequence shown here is derived from an EMBL/GenBank/DDBJ whole genome shotgun (WGS) entry which is preliminary data.</text>
</comment>
<protein>
    <submittedName>
        <fullName evidence="2">Uncharacterized protein</fullName>
    </submittedName>
</protein>
<dbReference type="Proteomes" id="UP000778970">
    <property type="component" value="Unassembled WGS sequence"/>
</dbReference>
<feature type="region of interest" description="Disordered" evidence="1">
    <location>
        <begin position="277"/>
        <end position="299"/>
    </location>
</feature>
<proteinExistence type="predicted"/>
<reference evidence="2" key="2">
    <citation type="journal article" date="2020" name="Microorganisms">
        <title>Osmotic Adaptation and Compatible Solute Biosynthesis of Phototrophic Bacteria as Revealed from Genome Analyses.</title>
        <authorList>
            <person name="Imhoff J.F."/>
            <person name="Rahn T."/>
            <person name="Kunzel S."/>
            <person name="Keller A."/>
            <person name="Neulinger S.C."/>
        </authorList>
    </citation>
    <scope>NUCLEOTIDE SEQUENCE</scope>
    <source>
        <strain evidence="2">DSM 9154</strain>
    </source>
</reference>
<keyword evidence="3" id="KW-1185">Reference proteome</keyword>
<evidence type="ECO:0000313" key="3">
    <source>
        <dbReference type="Proteomes" id="UP000778970"/>
    </source>
</evidence>
<feature type="compositionally biased region" description="Polar residues" evidence="1">
    <location>
        <begin position="282"/>
        <end position="299"/>
    </location>
</feature>
<accession>A0A934UYN4</accession>
<name>A0A934UYN4_9PROT</name>
<evidence type="ECO:0000256" key="1">
    <source>
        <dbReference type="SAM" id="MobiDB-lite"/>
    </source>
</evidence>
<organism evidence="2 3">
    <name type="scientific">Rhodovibrio salinarum</name>
    <dbReference type="NCBI Taxonomy" id="1087"/>
    <lineage>
        <taxon>Bacteria</taxon>
        <taxon>Pseudomonadati</taxon>
        <taxon>Pseudomonadota</taxon>
        <taxon>Alphaproteobacteria</taxon>
        <taxon>Rhodospirillales</taxon>
        <taxon>Rhodovibrionaceae</taxon>
        <taxon>Rhodovibrio</taxon>
    </lineage>
</organism>
<dbReference type="AlphaFoldDB" id="A0A934UYN4"/>
<sequence length="299" mass="32622">MRMMGSLMSSSLRTKSKRIGLSFALFAALFGWSSVVEAGVIRAPLVAEKAWFAYYDGSSGYGGYHDHYDAFIDPDALPTYPLEIGGGGQDGRGEHARAVTEFFVPTVPRAFRSATLSFRLGGYGLAEEFLDLTPSSPEQYAERIHVDSYIGDGLANPVTDFDGPPLTREGHLPIPAETETASGYVSEPPGSHYSFRDGGLLTLDVTRSLLDFRNQSSRFLGFRLYSPIPFAPNDELGVVVYQPQLQIQVDQPKNLYLIGSGLGLLVLILLRQGSLTRRHPTNRPSQDSGNITDTAPLSL</sequence>